<dbReference type="InterPro" id="IPR016181">
    <property type="entry name" value="Acyl_CoA_acyltransferase"/>
</dbReference>
<sequence length="131" mass="14733">MEVGWQDSRQSGQLVAVGVVDVLPRCLSGVYLFWDKAWAALAPGQWTALEEIRWVQEYYYMGYYIHTCPRMRYKADYQPADLLCPETKLAKQLGVVKPKHWALLDSLLAAWLRLKAATGMGFAAAATCTAC</sequence>
<evidence type="ECO:0000313" key="2">
    <source>
        <dbReference type="EMBL" id="GFH25045.1"/>
    </source>
</evidence>
<feature type="domain" description="N-end rule aminoacyl transferase C-terminal" evidence="1">
    <location>
        <begin position="7"/>
        <end position="84"/>
    </location>
</feature>
<dbReference type="InterPro" id="IPR030700">
    <property type="entry name" value="N-end_Aminoacyl_Trfase"/>
</dbReference>
<dbReference type="Pfam" id="PF04377">
    <property type="entry name" value="ATE_C"/>
    <property type="match status" value="1"/>
</dbReference>
<accession>A0A699ZSZ2</accession>
<evidence type="ECO:0000313" key="3">
    <source>
        <dbReference type="Proteomes" id="UP000485058"/>
    </source>
</evidence>
<dbReference type="PANTHER" id="PTHR21367">
    <property type="entry name" value="ARGININE-TRNA-PROTEIN TRANSFERASE 1"/>
    <property type="match status" value="1"/>
</dbReference>
<dbReference type="Proteomes" id="UP000485058">
    <property type="component" value="Unassembled WGS sequence"/>
</dbReference>
<reference evidence="2 3" key="1">
    <citation type="submission" date="2020-02" db="EMBL/GenBank/DDBJ databases">
        <title>Draft genome sequence of Haematococcus lacustris strain NIES-144.</title>
        <authorList>
            <person name="Morimoto D."/>
            <person name="Nakagawa S."/>
            <person name="Yoshida T."/>
            <person name="Sawayama S."/>
        </authorList>
    </citation>
    <scope>NUCLEOTIDE SEQUENCE [LARGE SCALE GENOMIC DNA]</scope>
    <source>
        <strain evidence="2 3">NIES-144</strain>
    </source>
</reference>
<dbReference type="PANTHER" id="PTHR21367:SF1">
    <property type="entry name" value="ARGINYL-TRNA--PROTEIN TRANSFERASE 1"/>
    <property type="match status" value="1"/>
</dbReference>
<dbReference type="EMBL" id="BLLF01002700">
    <property type="protein sequence ID" value="GFH25045.1"/>
    <property type="molecule type" value="Genomic_DNA"/>
</dbReference>
<protein>
    <submittedName>
        <fullName evidence="2">Arginyl-tRNA--protein transferase 1</fullName>
    </submittedName>
</protein>
<proteinExistence type="predicted"/>
<organism evidence="2 3">
    <name type="scientific">Haematococcus lacustris</name>
    <name type="common">Green alga</name>
    <name type="synonym">Haematococcus pluvialis</name>
    <dbReference type="NCBI Taxonomy" id="44745"/>
    <lineage>
        <taxon>Eukaryota</taxon>
        <taxon>Viridiplantae</taxon>
        <taxon>Chlorophyta</taxon>
        <taxon>core chlorophytes</taxon>
        <taxon>Chlorophyceae</taxon>
        <taxon>CS clade</taxon>
        <taxon>Chlamydomonadales</taxon>
        <taxon>Haematococcaceae</taxon>
        <taxon>Haematococcus</taxon>
    </lineage>
</organism>
<dbReference type="AlphaFoldDB" id="A0A699ZSZ2"/>
<gene>
    <name evidence="2" type="ORF">HaLaN_22939</name>
</gene>
<dbReference type="InterPro" id="IPR007472">
    <property type="entry name" value="N-end_Aminoacyl_Trfase_C"/>
</dbReference>
<dbReference type="GO" id="GO:0005737">
    <property type="term" value="C:cytoplasm"/>
    <property type="evidence" value="ECO:0007669"/>
    <property type="project" value="TreeGrafter"/>
</dbReference>
<keyword evidence="2" id="KW-0808">Transferase</keyword>
<dbReference type="SUPFAM" id="SSF55729">
    <property type="entry name" value="Acyl-CoA N-acyltransferases (Nat)"/>
    <property type="match status" value="1"/>
</dbReference>
<comment type="caution">
    <text evidence="2">The sequence shown here is derived from an EMBL/GenBank/DDBJ whole genome shotgun (WGS) entry which is preliminary data.</text>
</comment>
<keyword evidence="3" id="KW-1185">Reference proteome</keyword>
<evidence type="ECO:0000259" key="1">
    <source>
        <dbReference type="Pfam" id="PF04377"/>
    </source>
</evidence>
<name>A0A699ZSZ2_HAELA</name>
<dbReference type="GO" id="GO:0004057">
    <property type="term" value="F:arginyl-tRNA--protein transferase activity"/>
    <property type="evidence" value="ECO:0007669"/>
    <property type="project" value="InterPro"/>
</dbReference>